<dbReference type="RefSeq" id="WP_156016147.1">
    <property type="nucleotide sequence ID" value="NZ_WGGD01000005.1"/>
</dbReference>
<dbReference type="InterPro" id="IPR051257">
    <property type="entry name" value="Diverse_CBS-Domain"/>
</dbReference>
<keyword evidence="1 2" id="KW-0129">CBS domain</keyword>
<evidence type="ECO:0000256" key="1">
    <source>
        <dbReference type="ARBA" id="ARBA00023122"/>
    </source>
</evidence>
<dbReference type="PANTHER" id="PTHR43080">
    <property type="entry name" value="CBS DOMAIN-CONTAINING PROTEIN CBSX3, MITOCHONDRIAL"/>
    <property type="match status" value="1"/>
</dbReference>
<dbReference type="EMBL" id="WGGD01000005">
    <property type="protein sequence ID" value="MUN28217.1"/>
    <property type="molecule type" value="Genomic_DNA"/>
</dbReference>
<comment type="caution">
    <text evidence="4">The sequence shown here is derived from an EMBL/GenBank/DDBJ whole genome shotgun (WGS) entry which is preliminary data.</text>
</comment>
<dbReference type="Proteomes" id="UP000470772">
    <property type="component" value="Unassembled WGS sequence"/>
</dbReference>
<dbReference type="PANTHER" id="PTHR43080:SF2">
    <property type="entry name" value="CBS DOMAIN-CONTAINING PROTEIN"/>
    <property type="match status" value="1"/>
</dbReference>
<evidence type="ECO:0000259" key="3">
    <source>
        <dbReference type="PROSITE" id="PS51371"/>
    </source>
</evidence>
<organism evidence="4 5">
    <name type="scientific">Sulfuracidifex metallicus DSM 6482 = JCM 9184</name>
    <dbReference type="NCBI Taxonomy" id="523847"/>
    <lineage>
        <taxon>Archaea</taxon>
        <taxon>Thermoproteota</taxon>
        <taxon>Thermoprotei</taxon>
        <taxon>Sulfolobales</taxon>
        <taxon>Sulfolobaceae</taxon>
        <taxon>Sulfuracidifex</taxon>
    </lineage>
</organism>
<accession>A0A6A9QG77</accession>
<feature type="domain" description="CBS" evidence="3">
    <location>
        <begin position="1"/>
        <end position="58"/>
    </location>
</feature>
<gene>
    <name evidence="4" type="ORF">GC250_01745</name>
</gene>
<dbReference type="InterPro" id="IPR046342">
    <property type="entry name" value="CBS_dom_sf"/>
</dbReference>
<dbReference type="AlphaFoldDB" id="A0A6A9QG77"/>
<dbReference type="SMART" id="SM00116">
    <property type="entry name" value="CBS"/>
    <property type="match status" value="3"/>
</dbReference>
<name>A0A6A9QG77_SULME</name>
<sequence>MIGEEQISLSASAFVSDAIFFMKRNNIRRIVVRDGDKIYGVFSVDEALHHILDNTTDVRLVDAKKKKPIIEESLDLKRIVKRMVEENSDFVLVGNKIITEKSVVSMFDWKDVKERVSDISNEGVTLPPYTKLFTAIEIMIKRGIRHLIIADKKPIGILSSRDIVFSYGQVSLSTEISNFIQPSLVSVPCYLEVREAVNLMLSRNVGTIITTNSSVKLFTLRDLIKVISKYL</sequence>
<evidence type="ECO:0000313" key="4">
    <source>
        <dbReference type="EMBL" id="MUN28217.1"/>
    </source>
</evidence>
<evidence type="ECO:0000256" key="2">
    <source>
        <dbReference type="PROSITE-ProRule" id="PRU00703"/>
    </source>
</evidence>
<protein>
    <submittedName>
        <fullName evidence="4">CBS domain-containing protein</fullName>
    </submittedName>
</protein>
<reference evidence="4 5" key="1">
    <citation type="submission" date="2019-10" db="EMBL/GenBank/DDBJ databases">
        <title>Sequencing and Assembly of Multiple Reported Metal-Biooxidizing Members of the Extremely Thermoacidophilic Archaeal Family Sulfolobaceae.</title>
        <authorList>
            <person name="Counts J.A."/>
            <person name="Kelly R.M."/>
        </authorList>
    </citation>
    <scope>NUCLEOTIDE SEQUENCE [LARGE SCALE GENOMIC DNA]</scope>
    <source>
        <strain evidence="4 5">DSM 6482</strain>
    </source>
</reference>
<dbReference type="SUPFAM" id="SSF54631">
    <property type="entry name" value="CBS-domain pair"/>
    <property type="match status" value="1"/>
</dbReference>
<dbReference type="InterPro" id="IPR000644">
    <property type="entry name" value="CBS_dom"/>
</dbReference>
<evidence type="ECO:0000313" key="5">
    <source>
        <dbReference type="Proteomes" id="UP000470772"/>
    </source>
</evidence>
<keyword evidence="5" id="KW-1185">Reference proteome</keyword>
<dbReference type="PROSITE" id="PS51371">
    <property type="entry name" value="CBS"/>
    <property type="match status" value="2"/>
</dbReference>
<proteinExistence type="predicted"/>
<dbReference type="Pfam" id="PF00571">
    <property type="entry name" value="CBS"/>
    <property type="match status" value="2"/>
</dbReference>
<dbReference type="Gene3D" id="3.10.580.10">
    <property type="entry name" value="CBS-domain"/>
    <property type="match status" value="2"/>
</dbReference>
<feature type="domain" description="CBS" evidence="3">
    <location>
        <begin position="119"/>
        <end position="174"/>
    </location>
</feature>